<dbReference type="AlphaFoldDB" id="A0AAD3XJK8"/>
<feature type="compositionally biased region" description="Polar residues" evidence="2">
    <location>
        <begin position="232"/>
        <end position="250"/>
    </location>
</feature>
<name>A0AAD3XJK8_NEPGR</name>
<feature type="coiled-coil region" evidence="1">
    <location>
        <begin position="108"/>
        <end position="135"/>
    </location>
</feature>
<reference evidence="3" key="1">
    <citation type="submission" date="2023-05" db="EMBL/GenBank/DDBJ databases">
        <title>Nepenthes gracilis genome sequencing.</title>
        <authorList>
            <person name="Fukushima K."/>
        </authorList>
    </citation>
    <scope>NUCLEOTIDE SEQUENCE</scope>
    <source>
        <strain evidence="3">SING2019-196</strain>
    </source>
</reference>
<accession>A0AAD3XJK8</accession>
<protein>
    <submittedName>
        <fullName evidence="3">Uncharacterized protein</fullName>
    </submittedName>
</protein>
<dbReference type="PANTHER" id="PTHR32258:SF28">
    <property type="entry name" value="PROTEIN NETWORKED 3A-RELATED"/>
    <property type="match status" value="1"/>
</dbReference>
<evidence type="ECO:0000256" key="1">
    <source>
        <dbReference type="SAM" id="Coils"/>
    </source>
</evidence>
<dbReference type="Proteomes" id="UP001279734">
    <property type="component" value="Unassembled WGS sequence"/>
</dbReference>
<feature type="region of interest" description="Disordered" evidence="2">
    <location>
        <begin position="228"/>
        <end position="250"/>
    </location>
</feature>
<keyword evidence="4" id="KW-1185">Reference proteome</keyword>
<comment type="caution">
    <text evidence="3">The sequence shown here is derived from an EMBL/GenBank/DDBJ whole genome shotgun (WGS) entry which is preliminary data.</text>
</comment>
<dbReference type="InterPro" id="IPR051861">
    <property type="entry name" value="NET_actin-binding_domain"/>
</dbReference>
<evidence type="ECO:0000313" key="3">
    <source>
        <dbReference type="EMBL" id="GMH06972.1"/>
    </source>
</evidence>
<evidence type="ECO:0000256" key="2">
    <source>
        <dbReference type="SAM" id="MobiDB-lite"/>
    </source>
</evidence>
<gene>
    <name evidence="3" type="ORF">Nepgr_008812</name>
</gene>
<keyword evidence="1" id="KW-0175">Coiled coil</keyword>
<sequence length="470" mass="54488">MNFESSFQSKMDARNKLLEEDAHSISRSKHTKPQQKHFPTKYLFSLLIKHPQIPTQQTPFTQLPIHNELFQPRAEGTIYVHKGEDQELSLAEDLAQLSKENNHLHAKILNVSQRARKAETELQTIKQTLARTEGERDAVFVQYQQISNRLSKVMKDIVPAQRYTREVEEHVKLLNEQFGRTKMKLRGAESYCFGAEKWDPNDKGHGNVQEAYGTRDREVETRKKILNDLPLPSSNMNSRRKNGQSNDQILQNWKINEQKYDSNLMDRKTREQASVSVVNDIPYHELDIGEQHCMNTTSKSLTKKRVGLDEMEVAKKCSNSNEGQKIENILDRFAPDTQDLMGLQVLVEQVRTKLETFKKRKIGNDVEYDKLRDQLHDVENSVVQLLGINTELIKTVENRHSTSNINASLELDEIGNVSRRIVLNKVRRGSGKIERLKLEIQKIQYALQKLRTRRKVKEDAGSPQFTWAFY</sequence>
<proteinExistence type="predicted"/>
<organism evidence="3 4">
    <name type="scientific">Nepenthes gracilis</name>
    <name type="common">Slender pitcher plant</name>
    <dbReference type="NCBI Taxonomy" id="150966"/>
    <lineage>
        <taxon>Eukaryota</taxon>
        <taxon>Viridiplantae</taxon>
        <taxon>Streptophyta</taxon>
        <taxon>Embryophyta</taxon>
        <taxon>Tracheophyta</taxon>
        <taxon>Spermatophyta</taxon>
        <taxon>Magnoliopsida</taxon>
        <taxon>eudicotyledons</taxon>
        <taxon>Gunneridae</taxon>
        <taxon>Pentapetalae</taxon>
        <taxon>Caryophyllales</taxon>
        <taxon>Nepenthaceae</taxon>
        <taxon>Nepenthes</taxon>
    </lineage>
</organism>
<evidence type="ECO:0000313" key="4">
    <source>
        <dbReference type="Proteomes" id="UP001279734"/>
    </source>
</evidence>
<dbReference type="EMBL" id="BSYO01000007">
    <property type="protein sequence ID" value="GMH06972.1"/>
    <property type="molecule type" value="Genomic_DNA"/>
</dbReference>
<dbReference type="PANTHER" id="PTHR32258">
    <property type="entry name" value="PROTEIN NETWORKED 4A"/>
    <property type="match status" value="1"/>
</dbReference>